<name>A0AA49JGI4_9BACT</name>
<dbReference type="Pfam" id="PF07593">
    <property type="entry name" value="UnbV_ASPIC"/>
    <property type="match status" value="1"/>
</dbReference>
<gene>
    <name evidence="3" type="ORF">K4G66_01155</name>
</gene>
<evidence type="ECO:0000256" key="1">
    <source>
        <dbReference type="ARBA" id="ARBA00022729"/>
    </source>
</evidence>
<dbReference type="InterPro" id="IPR013517">
    <property type="entry name" value="FG-GAP"/>
</dbReference>
<dbReference type="PANTHER" id="PTHR16026">
    <property type="entry name" value="CARTILAGE ACIDIC PROTEIN 1"/>
    <property type="match status" value="1"/>
</dbReference>
<evidence type="ECO:0000259" key="2">
    <source>
        <dbReference type="Pfam" id="PF07593"/>
    </source>
</evidence>
<accession>A0AA49JGI4</accession>
<evidence type="ECO:0000313" key="3">
    <source>
        <dbReference type="EMBL" id="WKN37314.1"/>
    </source>
</evidence>
<proteinExistence type="predicted"/>
<dbReference type="AlphaFoldDB" id="A0AA49JGI4"/>
<dbReference type="PROSITE" id="PS51257">
    <property type="entry name" value="PROKAR_LIPOPROTEIN"/>
    <property type="match status" value="1"/>
</dbReference>
<dbReference type="InterPro" id="IPR027039">
    <property type="entry name" value="Crtac1"/>
</dbReference>
<dbReference type="EMBL" id="CP120682">
    <property type="protein sequence ID" value="WKN37314.1"/>
    <property type="molecule type" value="Genomic_DNA"/>
</dbReference>
<organism evidence="3">
    <name type="scientific">Roseihalotalea indica</name>
    <dbReference type="NCBI Taxonomy" id="2867963"/>
    <lineage>
        <taxon>Bacteria</taxon>
        <taxon>Pseudomonadati</taxon>
        <taxon>Bacteroidota</taxon>
        <taxon>Cytophagia</taxon>
        <taxon>Cytophagales</taxon>
        <taxon>Catalimonadaceae</taxon>
        <taxon>Roseihalotalea</taxon>
    </lineage>
</organism>
<dbReference type="SUPFAM" id="SSF69318">
    <property type="entry name" value="Integrin alpha N-terminal domain"/>
    <property type="match status" value="3"/>
</dbReference>
<reference evidence="3" key="1">
    <citation type="journal article" date="2023" name="Comput. Struct. Biotechnol. J.">
        <title>Discovery of a novel marine Bacteroidetes with a rich repertoire of carbohydrate-active enzymes.</title>
        <authorList>
            <person name="Chen B."/>
            <person name="Liu G."/>
            <person name="Chen Q."/>
            <person name="Wang H."/>
            <person name="Liu L."/>
            <person name="Tang K."/>
        </authorList>
    </citation>
    <scope>NUCLEOTIDE SEQUENCE</scope>
    <source>
        <strain evidence="3">TK19036</strain>
    </source>
</reference>
<dbReference type="Pfam" id="PF13517">
    <property type="entry name" value="FG-GAP_3"/>
    <property type="match status" value="5"/>
</dbReference>
<feature type="domain" description="ASPIC/UnbV" evidence="2">
    <location>
        <begin position="550"/>
        <end position="617"/>
    </location>
</feature>
<dbReference type="InterPro" id="IPR011519">
    <property type="entry name" value="UnbV_ASPIC"/>
</dbReference>
<dbReference type="Gene3D" id="2.130.10.130">
    <property type="entry name" value="Integrin alpha, N-terminal"/>
    <property type="match status" value="3"/>
</dbReference>
<protein>
    <submittedName>
        <fullName evidence="3">VCBS repeat-containing protein</fullName>
    </submittedName>
</protein>
<sequence length="1210" mass="133892">MRLRGLIVYLLCWGLLTGCQPDAGEQASALSSKEDRPTLFRLLSASQTGLQFQNNLTPDFDRNILEFNYFYNGGGVALGDVNNDGATDIFFTGNMVSSALYLNQGELKFKDVTPQAGLTTERWATGAAMVDINQDSLLDIYVCFSGIGAEADRANQFFINQGVAEDGTPRFKDMARNYGLADTGYSTQAAFFDYDKDGDLDMYLLSAYHDKSNPNFPKPKLSDGTGPSTDRLYRNDGTGPDGHPVFTDVSDEAGIVYEGYGLGIAIGDVNQDGWDDIYVANDFIYDDLLYINNGDATFSEKATDYLKHTSRFSMGCDMADINNDNLADIMVLDMLPEENHRQKMMSTAMSYDKFQAELRRGYQRQYTRNMLQLNNGNGPEDTPSFSEIGYLAGVYRTDWSWSPLLADVDNDGFKDIFVSNGIPKDITNNDYIAYRDSQIKPNASYDALKTDFLKQIEELPNTEHSNYLFQNKGANYSGIMFSDKTHEWGLDVRTCSNGAAFGDLDQDGDLDLVINNLNKPAFLYENTLSDSSKNHYLRIQFDGPPSVADGIGSKIFLRYGGQSQYAQQSLSRGFQSSAEPILHFGLGDVQVIDTLEVVWPDGQQQLLTNVDADQLITLDYSEASPVEQSKSPLPTLVFQEVSEEKNIRFTHEENAFDEFKIEFLLPHMYSQNGPGMAVGDVNGDQLDDFIVGGASGKSTQLFTQNRQGAFSQQDLPTNSNYEDMGVLLFDKDNDGDLDLYMVSGGNEFNANSPPYQDRLFVNDGQGNFTLDKNALPELQVSGSCVVAADYDQDGDLDLFVGGRIETGKYPLPVNSFILRNDDGNFTEVTQEVCPDLQKLGLVTSALWTDFNNDGQVDLLVAGEWMPLTFFVNQNGKFTNITQDTGLSANVGWWNSLTAGDYDNDGDTDYIAGNLGLNAPFKASADEPVTVYAKDFDYNGSTDAILTKYTQGKSYPVAGRNELISQMIIYTRKKFPNYIDYADATITDLFSEEDLQNAYVAKADNFQTSWIENLGNGHFALHPLPIGAQFAPVYGTLSADFDNDGNVDVLLTGNSYAANYMTGRYDASTGLYLKGHGDGTFTPMPSSHSGFLVDGNAKALAELLTSQGHSLVVSASNSGPLKAFSDSEHSKEGIRIGPMDAYAEITLKNGKTRREEFHYGSSYLSQSSRVLWLGEEVEHYRIYDYSGNIRSNPSRGFRVNVQEAIGRRRSY</sequence>
<dbReference type="InterPro" id="IPR028994">
    <property type="entry name" value="Integrin_alpha_N"/>
</dbReference>
<dbReference type="PANTHER" id="PTHR16026:SF0">
    <property type="entry name" value="CARTILAGE ACIDIC PROTEIN 1"/>
    <property type="match status" value="1"/>
</dbReference>
<keyword evidence="1" id="KW-0732">Signal</keyword>
<reference evidence="3" key="2">
    <citation type="journal article" date="2024" name="Antonie Van Leeuwenhoek">
        <title>Roseihalotalea indica gen. nov., sp. nov., a halophilic Bacteroidetes from mesopelagic Southwest Indian Ocean with higher carbohydrate metabolic potential.</title>
        <authorList>
            <person name="Chen B."/>
            <person name="Zhang M."/>
            <person name="Lin D."/>
            <person name="Ye J."/>
            <person name="Tang K."/>
        </authorList>
    </citation>
    <scope>NUCLEOTIDE SEQUENCE</scope>
    <source>
        <strain evidence="3">TK19036</strain>
    </source>
</reference>